<keyword evidence="9" id="KW-1185">Reference proteome</keyword>
<keyword evidence="5 6" id="KW-0472">Membrane</keyword>
<feature type="transmembrane region" description="Helical" evidence="6">
    <location>
        <begin position="138"/>
        <end position="158"/>
    </location>
</feature>
<reference evidence="8" key="1">
    <citation type="submission" date="2022-07" db="EMBL/GenBank/DDBJ databases">
        <title>Tahibacter sp., a new gammaproteobacterium isolated from the silt sample collected at pig farm.</title>
        <authorList>
            <person name="Chen H."/>
        </authorList>
    </citation>
    <scope>NUCLEOTIDE SEQUENCE</scope>
    <source>
        <strain evidence="8">P2K</strain>
    </source>
</reference>
<feature type="transmembrane region" description="Helical" evidence="6">
    <location>
        <begin position="165"/>
        <end position="186"/>
    </location>
</feature>
<evidence type="ECO:0000256" key="3">
    <source>
        <dbReference type="ARBA" id="ARBA00022692"/>
    </source>
</evidence>
<dbReference type="EMBL" id="JANFQO010000001">
    <property type="protein sequence ID" value="MCQ4163345.1"/>
    <property type="molecule type" value="Genomic_DNA"/>
</dbReference>
<name>A0ABT1QLE6_9GAMM</name>
<feature type="domain" description="VTT" evidence="7">
    <location>
        <begin position="69"/>
        <end position="185"/>
    </location>
</feature>
<dbReference type="InterPro" id="IPR032816">
    <property type="entry name" value="VTT_dom"/>
</dbReference>
<dbReference type="InterPro" id="IPR015414">
    <property type="entry name" value="TMEM64"/>
</dbReference>
<dbReference type="RefSeq" id="WP_255910435.1">
    <property type="nucleotide sequence ID" value="NZ_JANFQO010000001.1"/>
</dbReference>
<keyword evidence="3 6" id="KW-0812">Transmembrane</keyword>
<dbReference type="Pfam" id="PF09335">
    <property type="entry name" value="VTT_dom"/>
    <property type="match status" value="1"/>
</dbReference>
<evidence type="ECO:0000256" key="6">
    <source>
        <dbReference type="RuleBase" id="RU366058"/>
    </source>
</evidence>
<protein>
    <recommendedName>
        <fullName evidence="6">TVP38/TMEM64 family membrane protein</fullName>
    </recommendedName>
</protein>
<evidence type="ECO:0000259" key="7">
    <source>
        <dbReference type="Pfam" id="PF09335"/>
    </source>
</evidence>
<evidence type="ECO:0000256" key="1">
    <source>
        <dbReference type="ARBA" id="ARBA00004651"/>
    </source>
</evidence>
<proteinExistence type="inferred from homology"/>
<dbReference type="PANTHER" id="PTHR12677:SF59">
    <property type="entry name" value="GOLGI APPARATUS MEMBRANE PROTEIN TVP38-RELATED"/>
    <property type="match status" value="1"/>
</dbReference>
<gene>
    <name evidence="8" type="ORF">NM961_01350</name>
</gene>
<evidence type="ECO:0000313" key="9">
    <source>
        <dbReference type="Proteomes" id="UP001165498"/>
    </source>
</evidence>
<evidence type="ECO:0000256" key="4">
    <source>
        <dbReference type="ARBA" id="ARBA00022989"/>
    </source>
</evidence>
<evidence type="ECO:0000256" key="5">
    <source>
        <dbReference type="ARBA" id="ARBA00023136"/>
    </source>
</evidence>
<comment type="subcellular location">
    <subcellularLocation>
        <location evidence="1 6">Cell membrane</location>
        <topology evidence="1 6">Multi-pass membrane protein</topology>
    </subcellularLocation>
</comment>
<sequence>MKRLRPLFPLLLLAGLGLALFASGLLDHFRPEVLAREHDLLQQQVAQHPLLAPLILVGVVTLAISTGIPGGVVLIMAGGMLFGGWYGALLSSIGVTLGALVLYGASRFAFGSHGEAGAPALVERLRGGYLAHPVSYTFFLRLVPFFPFGAVTVALAWLRCPLWLFLLATALAGSVMTTVESLLGAGLAKNLTEGGHLDGSLFVDPWVLGPVLLMALLALLPVALKHWRGSPPPAP</sequence>
<feature type="transmembrane region" description="Helical" evidence="6">
    <location>
        <begin position="50"/>
        <end position="77"/>
    </location>
</feature>
<dbReference type="PANTHER" id="PTHR12677">
    <property type="entry name" value="GOLGI APPARATUS MEMBRANE PROTEIN TVP38-RELATED"/>
    <property type="match status" value="1"/>
</dbReference>
<accession>A0ABT1QLE6</accession>
<comment type="caution">
    <text evidence="8">The sequence shown here is derived from an EMBL/GenBank/DDBJ whole genome shotgun (WGS) entry which is preliminary data.</text>
</comment>
<feature type="transmembrane region" description="Helical" evidence="6">
    <location>
        <begin position="84"/>
        <end position="105"/>
    </location>
</feature>
<dbReference type="Proteomes" id="UP001165498">
    <property type="component" value="Unassembled WGS sequence"/>
</dbReference>
<comment type="similarity">
    <text evidence="6">Belongs to the TVP38/TMEM64 family.</text>
</comment>
<organism evidence="8 9">
    <name type="scientific">Tahibacter harae</name>
    <dbReference type="NCBI Taxonomy" id="2963937"/>
    <lineage>
        <taxon>Bacteria</taxon>
        <taxon>Pseudomonadati</taxon>
        <taxon>Pseudomonadota</taxon>
        <taxon>Gammaproteobacteria</taxon>
        <taxon>Lysobacterales</taxon>
        <taxon>Rhodanobacteraceae</taxon>
        <taxon>Tahibacter</taxon>
    </lineage>
</organism>
<keyword evidence="4 6" id="KW-1133">Transmembrane helix</keyword>
<evidence type="ECO:0000256" key="2">
    <source>
        <dbReference type="ARBA" id="ARBA00022475"/>
    </source>
</evidence>
<evidence type="ECO:0000313" key="8">
    <source>
        <dbReference type="EMBL" id="MCQ4163345.1"/>
    </source>
</evidence>
<feature type="transmembrane region" description="Helical" evidence="6">
    <location>
        <begin position="206"/>
        <end position="224"/>
    </location>
</feature>
<keyword evidence="2 6" id="KW-1003">Cell membrane</keyword>